<evidence type="ECO:0000313" key="4">
    <source>
        <dbReference type="EMBL" id="KAG9457638.1"/>
    </source>
</evidence>
<proteinExistence type="predicted"/>
<dbReference type="InterPro" id="IPR011990">
    <property type="entry name" value="TPR-like_helical_dom_sf"/>
</dbReference>
<keyword evidence="5" id="KW-1185">Reference proteome</keyword>
<dbReference type="PROSITE" id="PS51375">
    <property type="entry name" value="PPR"/>
    <property type="match status" value="5"/>
</dbReference>
<dbReference type="FunFam" id="1.25.40.10:FF:000031">
    <property type="entry name" value="Pentatricopeptide repeat-containing protein mitochondrial"/>
    <property type="match status" value="1"/>
</dbReference>
<dbReference type="InterPro" id="IPR032867">
    <property type="entry name" value="DYW_dom"/>
</dbReference>
<dbReference type="Pfam" id="PF20430">
    <property type="entry name" value="Eplus_motif"/>
    <property type="match status" value="1"/>
</dbReference>
<feature type="repeat" description="PPR" evidence="2">
    <location>
        <begin position="204"/>
        <end position="238"/>
    </location>
</feature>
<dbReference type="PANTHER" id="PTHR47926">
    <property type="entry name" value="PENTATRICOPEPTIDE REPEAT-CONTAINING PROTEIN"/>
    <property type="match status" value="1"/>
</dbReference>
<dbReference type="FunFam" id="1.25.40.10:FF:000366">
    <property type="entry name" value="Pentatricopeptide (PPR) repeat-containing protein"/>
    <property type="match status" value="1"/>
</dbReference>
<dbReference type="Pfam" id="PF14432">
    <property type="entry name" value="DYW_deaminase"/>
    <property type="match status" value="1"/>
</dbReference>
<dbReference type="FunFam" id="1.25.40.10:FF:001139">
    <property type="entry name" value="Uncharacterized protein"/>
    <property type="match status" value="1"/>
</dbReference>
<feature type="repeat" description="PPR" evidence="2">
    <location>
        <begin position="462"/>
        <end position="496"/>
    </location>
</feature>
<name>A0AAV7FDJ1_ARIFI</name>
<feature type="repeat" description="PPR" evidence="2">
    <location>
        <begin position="563"/>
        <end position="597"/>
    </location>
</feature>
<dbReference type="GO" id="GO:0009451">
    <property type="term" value="P:RNA modification"/>
    <property type="evidence" value="ECO:0007669"/>
    <property type="project" value="InterPro"/>
</dbReference>
<evidence type="ECO:0000313" key="5">
    <source>
        <dbReference type="Proteomes" id="UP000825729"/>
    </source>
</evidence>
<dbReference type="GO" id="GO:0008270">
    <property type="term" value="F:zinc ion binding"/>
    <property type="evidence" value="ECO:0007669"/>
    <property type="project" value="InterPro"/>
</dbReference>
<gene>
    <name evidence="4" type="ORF">H6P81_002146</name>
</gene>
<comment type="caution">
    <text evidence="4">The sequence shown here is derived from an EMBL/GenBank/DDBJ whole genome shotgun (WGS) entry which is preliminary data.</text>
</comment>
<dbReference type="InterPro" id="IPR002885">
    <property type="entry name" value="PPR_rpt"/>
</dbReference>
<dbReference type="InterPro" id="IPR046960">
    <property type="entry name" value="PPR_At4g14850-like_plant"/>
</dbReference>
<dbReference type="AlphaFoldDB" id="A0AAV7FDJ1"/>
<dbReference type="GO" id="GO:0003723">
    <property type="term" value="F:RNA binding"/>
    <property type="evidence" value="ECO:0007669"/>
    <property type="project" value="InterPro"/>
</dbReference>
<dbReference type="InterPro" id="IPR046849">
    <property type="entry name" value="E2_motif"/>
</dbReference>
<organism evidence="4 5">
    <name type="scientific">Aristolochia fimbriata</name>
    <name type="common">White veined hardy Dutchman's pipe vine</name>
    <dbReference type="NCBI Taxonomy" id="158543"/>
    <lineage>
        <taxon>Eukaryota</taxon>
        <taxon>Viridiplantae</taxon>
        <taxon>Streptophyta</taxon>
        <taxon>Embryophyta</taxon>
        <taxon>Tracheophyta</taxon>
        <taxon>Spermatophyta</taxon>
        <taxon>Magnoliopsida</taxon>
        <taxon>Magnoliidae</taxon>
        <taxon>Piperales</taxon>
        <taxon>Aristolochiaceae</taxon>
        <taxon>Aristolochia</taxon>
    </lineage>
</organism>
<dbReference type="Proteomes" id="UP000825729">
    <property type="component" value="Unassembled WGS sequence"/>
</dbReference>
<reference evidence="4 5" key="1">
    <citation type="submission" date="2021-07" db="EMBL/GenBank/DDBJ databases">
        <title>The Aristolochia fimbriata genome: insights into angiosperm evolution, floral development and chemical biosynthesis.</title>
        <authorList>
            <person name="Jiao Y."/>
        </authorList>
    </citation>
    <scope>NUCLEOTIDE SEQUENCE [LARGE SCALE GENOMIC DNA]</scope>
    <source>
        <strain evidence="4">IBCAS-2021</strain>
        <tissue evidence="4">Leaf</tissue>
    </source>
</reference>
<dbReference type="Pfam" id="PF20431">
    <property type="entry name" value="E_motif"/>
    <property type="match status" value="1"/>
</dbReference>
<protein>
    <recommendedName>
        <fullName evidence="3">DYW domain-containing protein</fullName>
    </recommendedName>
</protein>
<evidence type="ECO:0000256" key="1">
    <source>
        <dbReference type="ARBA" id="ARBA00022737"/>
    </source>
</evidence>
<sequence>MLLHTQLSRGPLRLPFICRRFSALPALPALPQEDPTRWLPLLRSCISNRNLRQGQCIHALIVASGLAHDTSLTKNLINLYAKCSSPSLARQLFDRITNPDVVAYNSVLSSYALCPDETHTQEAFLLLRRMLYDAVNPTQFTLAPVLKLCLNSNGIADSECVHCLAFKIGLDSDLFVSGPIITLYCKGGKIETARQLFEETPVRDVVLWNMLMKAYKDEGAENEVFLLFSVLHRSGLHPDDTTMRLVLEGREKDVVEQVRAFAVKSYFLHDDFDVSEWNKTMSAFLREGYLDCSSRVFYEMGDLDLISWNTMISSYVQGGFEKEAISLFLDMFHSAVMPDHVTLSSVLRACGAITNETSFGKQVHVLALKSGYVTNANYVKALELFSSVHHYGERLDNFTLATSFKACSSLVALENGKQIHAHSVKVGFESDVCVSSGILDMYLKCGNTRDASIVFNNISEPDDVAWTAMISGCVETGDQEYALQLYHRMRSTGLEADEYTFSTLIKACSCLTALEQGRQIQANAIKLEQLSDTFVGTSLIDMYAKCGCIEDSYILFKRMGMKNITSWNAMIVGLAQQGNGEEALDLFREMTSLGFQPDGVTFIGVLSSCSHSGMVSESYKYFDVMCKDYNIDPKIEHYACLVDVLARAGRVSEAEKLMESMPFEGSVSMYRALLGACRVNGNIEIGERVANRLIRLEPSDPSVYVLLSNIYARAQEWDEVARAREMMRKRSVKKDPGYSWIQVKNKVHVFLVDDKSHPESNAIYDKVEDLMKRIQLEGYVPDTSHILHDLEEEEKERALYYHSEKLAVAYGLLCTPSPSSLRVIKSLRVCGDCHNAIKYISKVVGRDIILRDTNRFHHFSDGKCSCRDYW</sequence>
<dbReference type="NCBIfam" id="TIGR00756">
    <property type="entry name" value="PPR"/>
    <property type="match status" value="4"/>
</dbReference>
<dbReference type="PANTHER" id="PTHR47926:SF543">
    <property type="entry name" value="(WILD MALAYSIAN BANANA) HYPOTHETICAL PROTEIN"/>
    <property type="match status" value="1"/>
</dbReference>
<keyword evidence="1" id="KW-0677">Repeat</keyword>
<dbReference type="SUPFAM" id="SSF48452">
    <property type="entry name" value="TPR-like"/>
    <property type="match status" value="1"/>
</dbReference>
<dbReference type="Pfam" id="PF13041">
    <property type="entry name" value="PPR_2"/>
    <property type="match status" value="3"/>
</dbReference>
<dbReference type="InterPro" id="IPR046848">
    <property type="entry name" value="E_motif"/>
</dbReference>
<feature type="repeat" description="PPR" evidence="2">
    <location>
        <begin position="634"/>
        <end position="668"/>
    </location>
</feature>
<accession>A0AAV7FDJ1</accession>
<dbReference type="Gene3D" id="1.25.40.10">
    <property type="entry name" value="Tetratricopeptide repeat domain"/>
    <property type="match status" value="5"/>
</dbReference>
<dbReference type="EMBL" id="JAINDJ010000002">
    <property type="protein sequence ID" value="KAG9457638.1"/>
    <property type="molecule type" value="Genomic_DNA"/>
</dbReference>
<evidence type="ECO:0000259" key="3">
    <source>
        <dbReference type="Pfam" id="PF14432"/>
    </source>
</evidence>
<dbReference type="Pfam" id="PF01535">
    <property type="entry name" value="PPR"/>
    <property type="match status" value="2"/>
</dbReference>
<feature type="domain" description="DYW" evidence="3">
    <location>
        <begin position="778"/>
        <end position="870"/>
    </location>
</feature>
<feature type="repeat" description="PPR" evidence="2">
    <location>
        <begin position="304"/>
        <end position="338"/>
    </location>
</feature>
<evidence type="ECO:0000256" key="2">
    <source>
        <dbReference type="PROSITE-ProRule" id="PRU00708"/>
    </source>
</evidence>